<organism evidence="2 3">
    <name type="scientific">Mizuhopecten yessoensis</name>
    <name type="common">Japanese scallop</name>
    <name type="synonym">Patinopecten yessoensis</name>
    <dbReference type="NCBI Taxonomy" id="6573"/>
    <lineage>
        <taxon>Eukaryota</taxon>
        <taxon>Metazoa</taxon>
        <taxon>Spiralia</taxon>
        <taxon>Lophotrochozoa</taxon>
        <taxon>Mollusca</taxon>
        <taxon>Bivalvia</taxon>
        <taxon>Autobranchia</taxon>
        <taxon>Pteriomorphia</taxon>
        <taxon>Pectinida</taxon>
        <taxon>Pectinoidea</taxon>
        <taxon>Pectinidae</taxon>
        <taxon>Mizuhopecten</taxon>
    </lineage>
</organism>
<evidence type="ECO:0000313" key="2">
    <source>
        <dbReference type="EMBL" id="OWF38795.1"/>
    </source>
</evidence>
<dbReference type="PANTHER" id="PTHR21219">
    <property type="entry name" value="FI19613P1"/>
    <property type="match status" value="1"/>
</dbReference>
<feature type="compositionally biased region" description="Polar residues" evidence="1">
    <location>
        <begin position="442"/>
        <end position="451"/>
    </location>
</feature>
<dbReference type="Proteomes" id="UP000242188">
    <property type="component" value="Unassembled WGS sequence"/>
</dbReference>
<sequence>MDRKEATVQLTALPRERLWRNPFFTMDGECSVEYLGCSTLSKATTSGLGSIQKPLREKYIEFRKPSKHKKLSQEAVLRINRDGLIVLFPGAPPGQANQMFYDFPSINLFEAVRFMARKGPDKKMGAGFVPIEQNRNLNNGAENLFSHLEKKNHNLLKMDHPAMLACVMRRTSGVRALECHCFIADSDSQAIRLVSMLRGQNHMGFEREPPFPNRYGEYSGPSPGGHHPDILRNSYGEYSAYRNEPQMGPGPEPGRHHPDMYYPDSRRSDGWEEPVRRVSDEPPVEDRYLGDPRPLYGVPPQSRDMGPAPHDMGPPALNRHSGEGRHFLHERQSSGDSGSRGYHEPHRADSNGFIHERQRSGEFVRGDRHSDHGQGERFSRPQTRDEGRAGRVMSPGRYREPPSTAPKPSRALSPGPRTQRSPPSSRHQGLPRQPFDTPPSPVTRSWNEPVYSASNLESRQLEEKQAAKVKPVAKVPPNHLLGVKVLPTGLMAALPKKVEAEPSRYDGDEEDPYDNAMSREQFYGNKQDFKSDTDKRDYRRSDEFLKPGPGGYAPPDIVPHHDRDQRYGTDYGEMYRKPNSNNSSQYNKHSGGNTDKAWSFESEFQKYTKYASDDDNSDRGSQGYSSHGSKGGGNELSEMLHKMNVQRGSSERAKTSDTNFEEQLGYLP</sequence>
<evidence type="ECO:0008006" key="4">
    <source>
        <dbReference type="Google" id="ProtNLM"/>
    </source>
</evidence>
<feature type="compositionally biased region" description="Basic and acidic residues" evidence="1">
    <location>
        <begin position="341"/>
        <end position="389"/>
    </location>
</feature>
<feature type="region of interest" description="Disordered" evidence="1">
    <location>
        <begin position="501"/>
        <end position="597"/>
    </location>
</feature>
<feature type="region of interest" description="Disordered" evidence="1">
    <location>
        <begin position="609"/>
        <end position="668"/>
    </location>
</feature>
<feature type="compositionally biased region" description="Basic and acidic residues" evidence="1">
    <location>
        <begin position="320"/>
        <end position="333"/>
    </location>
</feature>
<dbReference type="PANTHER" id="PTHR21219:SF3">
    <property type="entry name" value="FI19613P1"/>
    <property type="match status" value="1"/>
</dbReference>
<accession>A0A210PQL3</accession>
<dbReference type="OrthoDB" id="10007483at2759"/>
<protein>
    <recommendedName>
        <fullName evidence="4">PID domain-containing protein</fullName>
    </recommendedName>
</protein>
<comment type="caution">
    <text evidence="2">The sequence shown here is derived from an EMBL/GenBank/DDBJ whole genome shotgun (WGS) entry which is preliminary data.</text>
</comment>
<feature type="compositionally biased region" description="Basic and acidic residues" evidence="1">
    <location>
        <begin position="253"/>
        <end position="290"/>
    </location>
</feature>
<dbReference type="AlphaFoldDB" id="A0A210PQL3"/>
<evidence type="ECO:0000313" key="3">
    <source>
        <dbReference type="Proteomes" id="UP000242188"/>
    </source>
</evidence>
<keyword evidence="3" id="KW-1185">Reference proteome</keyword>
<dbReference type="EMBL" id="NEDP02005554">
    <property type="protein sequence ID" value="OWF38795.1"/>
    <property type="molecule type" value="Genomic_DNA"/>
</dbReference>
<feature type="compositionally biased region" description="Polar residues" evidence="1">
    <location>
        <begin position="416"/>
        <end position="427"/>
    </location>
</feature>
<reference evidence="2 3" key="1">
    <citation type="journal article" date="2017" name="Nat. Ecol. Evol.">
        <title>Scallop genome provides insights into evolution of bilaterian karyotype and development.</title>
        <authorList>
            <person name="Wang S."/>
            <person name="Zhang J."/>
            <person name="Jiao W."/>
            <person name="Li J."/>
            <person name="Xun X."/>
            <person name="Sun Y."/>
            <person name="Guo X."/>
            <person name="Huan P."/>
            <person name="Dong B."/>
            <person name="Zhang L."/>
            <person name="Hu X."/>
            <person name="Sun X."/>
            <person name="Wang J."/>
            <person name="Zhao C."/>
            <person name="Wang Y."/>
            <person name="Wang D."/>
            <person name="Huang X."/>
            <person name="Wang R."/>
            <person name="Lv J."/>
            <person name="Li Y."/>
            <person name="Zhang Z."/>
            <person name="Liu B."/>
            <person name="Lu W."/>
            <person name="Hui Y."/>
            <person name="Liang J."/>
            <person name="Zhou Z."/>
            <person name="Hou R."/>
            <person name="Li X."/>
            <person name="Liu Y."/>
            <person name="Li H."/>
            <person name="Ning X."/>
            <person name="Lin Y."/>
            <person name="Zhao L."/>
            <person name="Xing Q."/>
            <person name="Dou J."/>
            <person name="Li Y."/>
            <person name="Mao J."/>
            <person name="Guo H."/>
            <person name="Dou H."/>
            <person name="Li T."/>
            <person name="Mu C."/>
            <person name="Jiang W."/>
            <person name="Fu Q."/>
            <person name="Fu X."/>
            <person name="Miao Y."/>
            <person name="Liu J."/>
            <person name="Yu Q."/>
            <person name="Li R."/>
            <person name="Liao H."/>
            <person name="Li X."/>
            <person name="Kong Y."/>
            <person name="Jiang Z."/>
            <person name="Chourrout D."/>
            <person name="Li R."/>
            <person name="Bao Z."/>
        </authorList>
    </citation>
    <scope>NUCLEOTIDE SEQUENCE [LARGE SCALE GENOMIC DNA]</scope>
    <source>
        <strain evidence="2 3">PY_sf001</strain>
    </source>
</reference>
<gene>
    <name evidence="2" type="ORF">KP79_PYT16679</name>
</gene>
<feature type="compositionally biased region" description="Basic and acidic residues" evidence="1">
    <location>
        <begin position="558"/>
        <end position="567"/>
    </location>
</feature>
<feature type="compositionally biased region" description="Polar residues" evidence="1">
    <location>
        <begin position="578"/>
        <end position="593"/>
    </location>
</feature>
<name>A0A210PQL3_MIZYE</name>
<feature type="region of interest" description="Disordered" evidence="1">
    <location>
        <begin position="205"/>
        <end position="451"/>
    </location>
</feature>
<proteinExistence type="predicted"/>
<feature type="compositionally biased region" description="Basic and acidic residues" evidence="1">
    <location>
        <begin position="527"/>
        <end position="545"/>
    </location>
</feature>
<evidence type="ECO:0000256" key="1">
    <source>
        <dbReference type="SAM" id="MobiDB-lite"/>
    </source>
</evidence>
<feature type="compositionally biased region" description="Polar residues" evidence="1">
    <location>
        <begin position="619"/>
        <end position="628"/>
    </location>
</feature>